<name>A0A6A6EER1_9PEZI</name>
<dbReference type="Gene3D" id="3.40.525.10">
    <property type="entry name" value="CRAL-TRIO lipid binding domain"/>
    <property type="match status" value="1"/>
</dbReference>
<dbReference type="SUPFAM" id="SSF46938">
    <property type="entry name" value="CRAL/TRIO N-terminal domain"/>
    <property type="match status" value="1"/>
</dbReference>
<dbReference type="PROSITE" id="PS50191">
    <property type="entry name" value="CRAL_TRIO"/>
    <property type="match status" value="1"/>
</dbReference>
<dbReference type="AlphaFoldDB" id="A0A6A6EER1"/>
<feature type="region of interest" description="Disordered" evidence="1">
    <location>
        <begin position="1"/>
        <end position="58"/>
    </location>
</feature>
<dbReference type="InterPro" id="IPR011074">
    <property type="entry name" value="CRAL/TRIO_N_dom"/>
</dbReference>
<evidence type="ECO:0000256" key="1">
    <source>
        <dbReference type="SAM" id="MobiDB-lite"/>
    </source>
</evidence>
<dbReference type="GO" id="GO:0071944">
    <property type="term" value="C:cell periphery"/>
    <property type="evidence" value="ECO:0007669"/>
    <property type="project" value="UniProtKB-ARBA"/>
</dbReference>
<dbReference type="PANTHER" id="PTHR45824:SF29">
    <property type="entry name" value="GH16843P"/>
    <property type="match status" value="1"/>
</dbReference>
<dbReference type="Pfam" id="PF00650">
    <property type="entry name" value="CRAL_TRIO"/>
    <property type="match status" value="1"/>
</dbReference>
<feature type="domain" description="CRAL-TRIO" evidence="2">
    <location>
        <begin position="154"/>
        <end position="307"/>
    </location>
</feature>
<proteinExistence type="predicted"/>
<dbReference type="FunFam" id="3.40.525.10:FF:000013">
    <property type="entry name" value="Phosphatidylinositol transfer protein PDR16"/>
    <property type="match status" value="1"/>
</dbReference>
<keyword evidence="4" id="KW-1185">Reference proteome</keyword>
<gene>
    <name evidence="3" type="ORF">K469DRAFT_657651</name>
</gene>
<sequence>MSTAAVEPAPATTEPNEKVLLPLPTTDTASDAPSSTTDLKEAAAPEPTGPTKKPFAHPLETCKPAAPAPLTADQQSKYDELLKTVKSWDTLPKTSAKNAETAPLSDDEKIWLTRECLLRYLRATKWNLSQAEKRVRESIVWRREFGVDGLTKEYISDENATGKQVILGFDNDGRPCLYLLPNKQNTKNSPKQVEHLVFMLERVLDVAPPGQETLALLIDFRNSSNSSNPSLATSKQCLNILQNHYPERLGRALITHLPWYVLTFFKLITPFIDPNTKPKLKFNEPLPSFIPKAQLMNTSGGDVHFEYEHDVYWPALNELAEQRRKERRDRWEKAGKHVGENETYLKGGAEKSVSAVEGSQDAVNGAATPAAATADAAAAAPVEEMAKLEVKDGKEGEDAKAEAKEGDVEKKTES</sequence>
<dbReference type="SMART" id="SM00516">
    <property type="entry name" value="SEC14"/>
    <property type="match status" value="1"/>
</dbReference>
<dbReference type="GO" id="GO:0008289">
    <property type="term" value="F:lipid binding"/>
    <property type="evidence" value="ECO:0007669"/>
    <property type="project" value="UniProtKB-ARBA"/>
</dbReference>
<dbReference type="InterPro" id="IPR036865">
    <property type="entry name" value="CRAL-TRIO_dom_sf"/>
</dbReference>
<dbReference type="CDD" id="cd00170">
    <property type="entry name" value="SEC14"/>
    <property type="match status" value="1"/>
</dbReference>
<dbReference type="InterPro" id="IPR052578">
    <property type="entry name" value="PI_Transfer_CRAL-TRIO"/>
</dbReference>
<dbReference type="SMART" id="SM01100">
    <property type="entry name" value="CRAL_TRIO_N"/>
    <property type="match status" value="1"/>
</dbReference>
<reference evidence="3" key="1">
    <citation type="journal article" date="2020" name="Stud. Mycol.">
        <title>101 Dothideomycetes genomes: a test case for predicting lifestyles and emergence of pathogens.</title>
        <authorList>
            <person name="Haridas S."/>
            <person name="Albert R."/>
            <person name="Binder M."/>
            <person name="Bloem J."/>
            <person name="Labutti K."/>
            <person name="Salamov A."/>
            <person name="Andreopoulos B."/>
            <person name="Baker S."/>
            <person name="Barry K."/>
            <person name="Bills G."/>
            <person name="Bluhm B."/>
            <person name="Cannon C."/>
            <person name="Castanera R."/>
            <person name="Culley D."/>
            <person name="Daum C."/>
            <person name="Ezra D."/>
            <person name="Gonzalez J."/>
            <person name="Henrissat B."/>
            <person name="Kuo A."/>
            <person name="Liang C."/>
            <person name="Lipzen A."/>
            <person name="Lutzoni F."/>
            <person name="Magnuson J."/>
            <person name="Mondo S."/>
            <person name="Nolan M."/>
            <person name="Ohm R."/>
            <person name="Pangilinan J."/>
            <person name="Park H.-J."/>
            <person name="Ramirez L."/>
            <person name="Alfaro M."/>
            <person name="Sun H."/>
            <person name="Tritt A."/>
            <person name="Yoshinaga Y."/>
            <person name="Zwiers L.-H."/>
            <person name="Turgeon B."/>
            <person name="Goodwin S."/>
            <person name="Spatafora J."/>
            <person name="Crous P."/>
            <person name="Grigoriev I."/>
        </authorList>
    </citation>
    <scope>NUCLEOTIDE SEQUENCE</scope>
    <source>
        <strain evidence="3">CBS 207.26</strain>
    </source>
</reference>
<protein>
    <submittedName>
        <fullName evidence="3">CRAL/TRIO domain-containing protein</fullName>
    </submittedName>
</protein>
<dbReference type="SUPFAM" id="SSF52087">
    <property type="entry name" value="CRAL/TRIO domain"/>
    <property type="match status" value="1"/>
</dbReference>
<dbReference type="OrthoDB" id="75724at2759"/>
<organism evidence="3 4">
    <name type="scientific">Zopfia rhizophila CBS 207.26</name>
    <dbReference type="NCBI Taxonomy" id="1314779"/>
    <lineage>
        <taxon>Eukaryota</taxon>
        <taxon>Fungi</taxon>
        <taxon>Dikarya</taxon>
        <taxon>Ascomycota</taxon>
        <taxon>Pezizomycotina</taxon>
        <taxon>Dothideomycetes</taxon>
        <taxon>Dothideomycetes incertae sedis</taxon>
        <taxon>Zopfiaceae</taxon>
        <taxon>Zopfia</taxon>
    </lineage>
</organism>
<feature type="compositionally biased region" description="Low complexity" evidence="1">
    <location>
        <begin position="1"/>
        <end position="14"/>
    </location>
</feature>
<evidence type="ECO:0000313" key="4">
    <source>
        <dbReference type="Proteomes" id="UP000800200"/>
    </source>
</evidence>
<feature type="compositionally biased region" description="Low complexity" evidence="1">
    <location>
        <begin position="24"/>
        <end position="37"/>
    </location>
</feature>
<dbReference type="PANTHER" id="PTHR45824">
    <property type="entry name" value="GH16843P"/>
    <property type="match status" value="1"/>
</dbReference>
<dbReference type="EMBL" id="ML994619">
    <property type="protein sequence ID" value="KAF2190011.1"/>
    <property type="molecule type" value="Genomic_DNA"/>
</dbReference>
<dbReference type="InterPro" id="IPR001251">
    <property type="entry name" value="CRAL-TRIO_dom"/>
</dbReference>
<evidence type="ECO:0000259" key="2">
    <source>
        <dbReference type="PROSITE" id="PS50191"/>
    </source>
</evidence>
<dbReference type="GO" id="GO:0008526">
    <property type="term" value="F:phosphatidylinositol transfer activity"/>
    <property type="evidence" value="ECO:0007669"/>
    <property type="project" value="TreeGrafter"/>
</dbReference>
<dbReference type="Proteomes" id="UP000800200">
    <property type="component" value="Unassembled WGS sequence"/>
</dbReference>
<dbReference type="InterPro" id="IPR036273">
    <property type="entry name" value="CRAL/TRIO_N_dom_sf"/>
</dbReference>
<dbReference type="Pfam" id="PF03765">
    <property type="entry name" value="CRAL_TRIO_N"/>
    <property type="match status" value="1"/>
</dbReference>
<feature type="region of interest" description="Disordered" evidence="1">
    <location>
        <begin position="387"/>
        <end position="414"/>
    </location>
</feature>
<evidence type="ECO:0000313" key="3">
    <source>
        <dbReference type="EMBL" id="KAF2190011.1"/>
    </source>
</evidence>
<accession>A0A6A6EER1</accession>